<evidence type="ECO:0000259" key="6">
    <source>
        <dbReference type="PROSITE" id="PS50865"/>
    </source>
</evidence>
<dbReference type="AlphaFoldDB" id="A0AAJ0HB89"/>
<evidence type="ECO:0000256" key="3">
    <source>
        <dbReference type="ARBA" id="ARBA00022833"/>
    </source>
</evidence>
<feature type="region of interest" description="Disordered" evidence="5">
    <location>
        <begin position="292"/>
        <end position="340"/>
    </location>
</feature>
<comment type="caution">
    <text evidence="7">The sequence shown here is derived from an EMBL/GenBank/DDBJ whole genome shotgun (WGS) entry which is preliminary data.</text>
</comment>
<reference evidence="7" key="2">
    <citation type="submission" date="2023-06" db="EMBL/GenBank/DDBJ databases">
        <authorList>
            <consortium name="Lawrence Berkeley National Laboratory"/>
            <person name="Haridas S."/>
            <person name="Hensen N."/>
            <person name="Bonometti L."/>
            <person name="Westerberg I."/>
            <person name="Brannstrom I.O."/>
            <person name="Guillou S."/>
            <person name="Cros-Aarteil S."/>
            <person name="Calhoun S."/>
            <person name="Kuo A."/>
            <person name="Mondo S."/>
            <person name="Pangilinan J."/>
            <person name="Riley R."/>
            <person name="Labutti K."/>
            <person name="Andreopoulos B."/>
            <person name="Lipzen A."/>
            <person name="Chen C."/>
            <person name="Yanf M."/>
            <person name="Daum C."/>
            <person name="Ng V."/>
            <person name="Clum A."/>
            <person name="Steindorff A."/>
            <person name="Ohm R."/>
            <person name="Martin F."/>
            <person name="Silar P."/>
            <person name="Natvig D."/>
            <person name="Lalanne C."/>
            <person name="Gautier V."/>
            <person name="Ament-Velasquez S.L."/>
            <person name="Kruys A."/>
            <person name="Hutchinson M.I."/>
            <person name="Powell A.J."/>
            <person name="Barry K."/>
            <person name="Miller A.N."/>
            <person name="Grigoriev I.V."/>
            <person name="Debuchy R."/>
            <person name="Gladieux P."/>
            <person name="Thoren M.H."/>
            <person name="Johannesson H."/>
        </authorList>
    </citation>
    <scope>NUCLEOTIDE SEQUENCE</scope>
    <source>
        <strain evidence="7">CBS 955.72</strain>
    </source>
</reference>
<reference evidence="7" key="1">
    <citation type="journal article" date="2023" name="Mol. Phylogenet. Evol.">
        <title>Genome-scale phylogeny and comparative genomics of the fungal order Sordariales.</title>
        <authorList>
            <person name="Hensen N."/>
            <person name="Bonometti L."/>
            <person name="Westerberg I."/>
            <person name="Brannstrom I.O."/>
            <person name="Guillou S."/>
            <person name="Cros-Aarteil S."/>
            <person name="Calhoun S."/>
            <person name="Haridas S."/>
            <person name="Kuo A."/>
            <person name="Mondo S."/>
            <person name="Pangilinan J."/>
            <person name="Riley R."/>
            <person name="LaButti K."/>
            <person name="Andreopoulos B."/>
            <person name="Lipzen A."/>
            <person name="Chen C."/>
            <person name="Yan M."/>
            <person name="Daum C."/>
            <person name="Ng V."/>
            <person name="Clum A."/>
            <person name="Steindorff A."/>
            <person name="Ohm R.A."/>
            <person name="Martin F."/>
            <person name="Silar P."/>
            <person name="Natvig D.O."/>
            <person name="Lalanne C."/>
            <person name="Gautier V."/>
            <person name="Ament-Velasquez S.L."/>
            <person name="Kruys A."/>
            <person name="Hutchinson M.I."/>
            <person name="Powell A.J."/>
            <person name="Barry K."/>
            <person name="Miller A.N."/>
            <person name="Grigoriev I.V."/>
            <person name="Debuchy R."/>
            <person name="Gladieux P."/>
            <person name="Hiltunen Thoren M."/>
            <person name="Johannesson H."/>
        </authorList>
    </citation>
    <scope>NUCLEOTIDE SEQUENCE</scope>
    <source>
        <strain evidence="7">CBS 955.72</strain>
    </source>
</reference>
<organism evidence="7 8">
    <name type="scientific">Lasiosphaeria hispida</name>
    <dbReference type="NCBI Taxonomy" id="260671"/>
    <lineage>
        <taxon>Eukaryota</taxon>
        <taxon>Fungi</taxon>
        <taxon>Dikarya</taxon>
        <taxon>Ascomycota</taxon>
        <taxon>Pezizomycotina</taxon>
        <taxon>Sordariomycetes</taxon>
        <taxon>Sordariomycetidae</taxon>
        <taxon>Sordariales</taxon>
        <taxon>Lasiosphaeriaceae</taxon>
        <taxon>Lasiosphaeria</taxon>
    </lineage>
</organism>
<protein>
    <recommendedName>
        <fullName evidence="6">MYND-type domain-containing protein</fullName>
    </recommendedName>
</protein>
<evidence type="ECO:0000256" key="2">
    <source>
        <dbReference type="ARBA" id="ARBA00022771"/>
    </source>
</evidence>
<keyword evidence="1" id="KW-0479">Metal-binding</keyword>
<feature type="domain" description="MYND-type" evidence="6">
    <location>
        <begin position="38"/>
        <end position="74"/>
    </location>
</feature>
<dbReference type="Proteomes" id="UP001275084">
    <property type="component" value="Unassembled WGS sequence"/>
</dbReference>
<proteinExistence type="predicted"/>
<sequence>MALYVQLSDAELDQGEAGRNKLRICHVFAPIGDESSSCLMCDQASTTCCDDCKEAKYCSGECLLKDARTHKPFCDEYVKFREIPRPSANHRRVLVFHARKKLATPEWAEMRDDGSLALEIGEINGYFSIMTEAEDSNPEEIYLRTAVVNGSAPARLRHLGHGIFGCFPTNNSAKTSLKTPPLWANQSIAALSSPGHMFQWPGPVVFFPFGYDLRDYIKVDPEYVGKKRRGAERKMERADIQAELHELQVKLMADQLPDWQLNKLQVRTGDENKTPAADETGEKVPIVEGILGTMTVDQDERRDTESDGGPSLSRPEDEIASSMEKVTLDDKTDNQAKTSPTSYQEINKLVVKDCQENPDLTLDELIAQGEALYDKVVSSGNDKHSTYIPVMKALVDELETTMANREGADAKLTIAQQPVELELKEMRQQAGDASDVEVPPLVWKFKAKETGTSMKILDATIRDYRCIVDYLQMHPSNPCVPDPDRLSKKCMAVTKVTALDLPASILIRQEINGSDAAGRVFTVSGKTKDPRSGNKLEALGLEVAHVRWPSPYVFPDVWKLDGYSPMAVAYAVGLMWHAYSSHVVSPPFRHLSAALAHKETRLARLLAPIRVNRNTRKPLVGQRPAIFGNIVVGHAYGISIHPLHVAALNAYMELKPVATWSRKGFEVFWTLYSQQVKHLMDIGKIPQLEAGDAPHPYHVQDALLQGEDAEESCWVQAHGMDGDGKPTEILAVLDGMDPEYRRDFLTWAVYQE</sequence>
<dbReference type="PROSITE" id="PS01360">
    <property type="entry name" value="ZF_MYND_1"/>
    <property type="match status" value="1"/>
</dbReference>
<name>A0AAJ0HB89_9PEZI</name>
<dbReference type="InterPro" id="IPR002893">
    <property type="entry name" value="Znf_MYND"/>
</dbReference>
<evidence type="ECO:0000313" key="7">
    <source>
        <dbReference type="EMBL" id="KAK3346346.1"/>
    </source>
</evidence>
<dbReference type="SUPFAM" id="SSF144232">
    <property type="entry name" value="HIT/MYND zinc finger-like"/>
    <property type="match status" value="1"/>
</dbReference>
<evidence type="ECO:0000256" key="5">
    <source>
        <dbReference type="SAM" id="MobiDB-lite"/>
    </source>
</evidence>
<accession>A0AAJ0HB89</accession>
<keyword evidence="3" id="KW-0862">Zinc</keyword>
<keyword evidence="2 4" id="KW-0863">Zinc-finger</keyword>
<evidence type="ECO:0000313" key="8">
    <source>
        <dbReference type="Proteomes" id="UP001275084"/>
    </source>
</evidence>
<dbReference type="EMBL" id="JAUIQD010000006">
    <property type="protein sequence ID" value="KAK3346346.1"/>
    <property type="molecule type" value="Genomic_DNA"/>
</dbReference>
<dbReference type="Gene3D" id="6.10.140.2220">
    <property type="match status" value="1"/>
</dbReference>
<evidence type="ECO:0000256" key="4">
    <source>
        <dbReference type="PROSITE-ProRule" id="PRU00134"/>
    </source>
</evidence>
<keyword evidence="8" id="KW-1185">Reference proteome</keyword>
<gene>
    <name evidence="7" type="ORF">B0T25DRAFT_583554</name>
</gene>
<dbReference type="GO" id="GO:0008270">
    <property type="term" value="F:zinc ion binding"/>
    <property type="evidence" value="ECO:0007669"/>
    <property type="project" value="UniProtKB-KW"/>
</dbReference>
<dbReference type="PROSITE" id="PS50865">
    <property type="entry name" value="ZF_MYND_2"/>
    <property type="match status" value="1"/>
</dbReference>
<evidence type="ECO:0000256" key="1">
    <source>
        <dbReference type="ARBA" id="ARBA00022723"/>
    </source>
</evidence>